<dbReference type="OrthoDB" id="9802003at2"/>
<dbReference type="RefSeq" id="WP_085218074.1">
    <property type="nucleotide sequence ID" value="NZ_LT840185.1"/>
</dbReference>
<dbReference type="InterPro" id="IPR006442">
    <property type="entry name" value="Antitoxin_Phd/YefM"/>
</dbReference>
<comment type="similarity">
    <text evidence="1 2">Belongs to the phD/YefM antitoxin family.</text>
</comment>
<dbReference type="Gene3D" id="6.10.250.330">
    <property type="match status" value="1"/>
</dbReference>
<dbReference type="NCBIfam" id="TIGR01552">
    <property type="entry name" value="phd_fam"/>
    <property type="match status" value="1"/>
</dbReference>
<evidence type="ECO:0000256" key="2">
    <source>
        <dbReference type="RuleBase" id="RU362080"/>
    </source>
</evidence>
<dbReference type="EMBL" id="LT840185">
    <property type="protein sequence ID" value="SMF65700.1"/>
    <property type="molecule type" value="Genomic_DNA"/>
</dbReference>
<organism evidence="3 4">
    <name type="scientific">Allosphingosinicella indica</name>
    <dbReference type="NCBI Taxonomy" id="941907"/>
    <lineage>
        <taxon>Bacteria</taxon>
        <taxon>Pseudomonadati</taxon>
        <taxon>Pseudomonadota</taxon>
        <taxon>Alphaproteobacteria</taxon>
        <taxon>Sphingomonadales</taxon>
        <taxon>Sphingomonadaceae</taxon>
        <taxon>Allosphingosinicella</taxon>
    </lineage>
</organism>
<evidence type="ECO:0000313" key="4">
    <source>
        <dbReference type="Proteomes" id="UP000192934"/>
    </source>
</evidence>
<proteinExistence type="inferred from homology"/>
<evidence type="ECO:0000256" key="1">
    <source>
        <dbReference type="ARBA" id="ARBA00009981"/>
    </source>
</evidence>
<keyword evidence="4" id="KW-1185">Reference proteome</keyword>
<protein>
    <recommendedName>
        <fullName evidence="2">Antitoxin</fullName>
    </recommendedName>
</protein>
<accession>A0A1X7G8B0</accession>
<dbReference type="AlphaFoldDB" id="A0A1X7G8B0"/>
<comment type="function">
    <text evidence="2">Antitoxin component of a type II toxin-antitoxin (TA) system.</text>
</comment>
<dbReference type="PANTHER" id="PTHR33713:SF6">
    <property type="entry name" value="ANTITOXIN YEFM"/>
    <property type="match status" value="1"/>
</dbReference>
<dbReference type="STRING" id="941907.SAMN06295910_1330"/>
<reference evidence="4" key="1">
    <citation type="submission" date="2017-04" db="EMBL/GenBank/DDBJ databases">
        <authorList>
            <person name="Varghese N."/>
            <person name="Submissions S."/>
        </authorList>
    </citation>
    <scope>NUCLEOTIDE SEQUENCE [LARGE SCALE GENOMIC DNA]</scope>
    <source>
        <strain evidence="4">Dd16</strain>
    </source>
</reference>
<dbReference type="PANTHER" id="PTHR33713">
    <property type="entry name" value="ANTITOXIN YAFN-RELATED"/>
    <property type="match status" value="1"/>
</dbReference>
<evidence type="ECO:0000313" key="3">
    <source>
        <dbReference type="EMBL" id="SMF65700.1"/>
    </source>
</evidence>
<dbReference type="InterPro" id="IPR051405">
    <property type="entry name" value="phD/YefM_antitoxin"/>
</dbReference>
<dbReference type="SUPFAM" id="SSF143120">
    <property type="entry name" value="YefM-like"/>
    <property type="match status" value="1"/>
</dbReference>
<dbReference type="Gene3D" id="3.40.1620.10">
    <property type="entry name" value="YefM-like domain"/>
    <property type="match status" value="1"/>
</dbReference>
<dbReference type="InterPro" id="IPR036165">
    <property type="entry name" value="YefM-like_sf"/>
</dbReference>
<dbReference type="Proteomes" id="UP000192934">
    <property type="component" value="Chromosome I"/>
</dbReference>
<sequence length="86" mass="9432">MRAVSYSEARENLKAMIDRVVADRAPLAITRQRGEGAVLISESEWESIEETLHLLSSPKNAERLLEAVRGFEAGDAGVDERGVPLP</sequence>
<name>A0A1X7G8B0_9SPHN</name>
<gene>
    <name evidence="3" type="ORF">SAMN06295910_1330</name>
</gene>
<dbReference type="Pfam" id="PF02604">
    <property type="entry name" value="PhdYeFM_antitox"/>
    <property type="match status" value="1"/>
</dbReference>